<feature type="region of interest" description="Disordered" evidence="1">
    <location>
        <begin position="1"/>
        <end position="31"/>
    </location>
</feature>
<accession>A0A164QTD4</accession>
<sequence length="53" mass="5982">MRGDGRNACRPGLQAPAPSLRLSRNGRPPRTPLRMQWRAEQLVPMRIASTIPF</sequence>
<dbReference type="EMBL" id="KV419424">
    <property type="protein sequence ID" value="KZS89950.1"/>
    <property type="molecule type" value="Genomic_DNA"/>
</dbReference>
<dbReference type="AlphaFoldDB" id="A0A164QTD4"/>
<proteinExistence type="predicted"/>
<dbReference type="EMBL" id="KV419424">
    <property type="protein sequence ID" value="KZS89948.1"/>
    <property type="molecule type" value="Genomic_DNA"/>
</dbReference>
<gene>
    <name evidence="2" type="ORF">SISNIDRAFT_458270</name>
    <name evidence="3" type="ORF">SISNIDRAFT_458274</name>
</gene>
<dbReference type="Proteomes" id="UP000076722">
    <property type="component" value="Unassembled WGS sequence"/>
</dbReference>
<evidence type="ECO:0000313" key="3">
    <source>
        <dbReference type="EMBL" id="KZS89950.1"/>
    </source>
</evidence>
<organism evidence="2 4">
    <name type="scientific">Sistotremastrum niveocremeum HHB9708</name>
    <dbReference type="NCBI Taxonomy" id="1314777"/>
    <lineage>
        <taxon>Eukaryota</taxon>
        <taxon>Fungi</taxon>
        <taxon>Dikarya</taxon>
        <taxon>Basidiomycota</taxon>
        <taxon>Agaricomycotina</taxon>
        <taxon>Agaricomycetes</taxon>
        <taxon>Sistotremastrales</taxon>
        <taxon>Sistotremastraceae</taxon>
        <taxon>Sertulicium</taxon>
        <taxon>Sertulicium niveocremeum</taxon>
    </lineage>
</organism>
<reference evidence="2 4" key="1">
    <citation type="journal article" date="2016" name="Mol. Biol. Evol.">
        <title>Comparative Genomics of Early-Diverging Mushroom-Forming Fungi Provides Insights into the Origins of Lignocellulose Decay Capabilities.</title>
        <authorList>
            <person name="Nagy L.G."/>
            <person name="Riley R."/>
            <person name="Tritt A."/>
            <person name="Adam C."/>
            <person name="Daum C."/>
            <person name="Floudas D."/>
            <person name="Sun H."/>
            <person name="Yadav J.S."/>
            <person name="Pangilinan J."/>
            <person name="Larsson K.H."/>
            <person name="Matsuura K."/>
            <person name="Barry K."/>
            <person name="Labutti K."/>
            <person name="Kuo R."/>
            <person name="Ohm R.A."/>
            <person name="Bhattacharya S.S."/>
            <person name="Shirouzu T."/>
            <person name="Yoshinaga Y."/>
            <person name="Martin F.M."/>
            <person name="Grigoriev I.V."/>
            <person name="Hibbett D.S."/>
        </authorList>
    </citation>
    <scope>NUCLEOTIDE SEQUENCE [LARGE SCALE GENOMIC DNA]</scope>
    <source>
        <strain evidence="2 4">HHB9708</strain>
    </source>
</reference>
<evidence type="ECO:0000256" key="1">
    <source>
        <dbReference type="SAM" id="MobiDB-lite"/>
    </source>
</evidence>
<protein>
    <submittedName>
        <fullName evidence="2">Uncharacterized protein</fullName>
    </submittedName>
</protein>
<evidence type="ECO:0000313" key="2">
    <source>
        <dbReference type="EMBL" id="KZS89948.1"/>
    </source>
</evidence>
<evidence type="ECO:0000313" key="4">
    <source>
        <dbReference type="Proteomes" id="UP000076722"/>
    </source>
</evidence>
<name>A0A164QTD4_9AGAM</name>
<keyword evidence="4" id="KW-1185">Reference proteome</keyword>